<dbReference type="PANTHER" id="PTHR11735">
    <property type="entry name" value="TRNA N6-ADENOSINE THREONYLCARBAMOYLTRANSFERASE"/>
    <property type="match status" value="1"/>
</dbReference>
<reference evidence="2 3" key="1">
    <citation type="journal article" date="2016" name="Nat. Commun.">
        <title>Thousands of microbial genomes shed light on interconnected biogeochemical processes in an aquifer system.</title>
        <authorList>
            <person name="Anantharaman K."/>
            <person name="Brown C.T."/>
            <person name="Hug L.A."/>
            <person name="Sharon I."/>
            <person name="Castelle C.J."/>
            <person name="Probst A.J."/>
            <person name="Thomas B.C."/>
            <person name="Singh A."/>
            <person name="Wilkins M.J."/>
            <person name="Karaoz U."/>
            <person name="Brodie E.L."/>
            <person name="Williams K.H."/>
            <person name="Hubbard S.S."/>
            <person name="Banfield J.F."/>
        </authorList>
    </citation>
    <scope>NUCLEOTIDE SEQUENCE [LARGE SCALE GENOMIC DNA]</scope>
</reference>
<keyword evidence="2" id="KW-0808">Transferase</keyword>
<dbReference type="InterPro" id="IPR043129">
    <property type="entry name" value="ATPase_NBD"/>
</dbReference>
<feature type="domain" description="Gcp-like" evidence="1">
    <location>
        <begin position="27"/>
        <end position="125"/>
    </location>
</feature>
<dbReference type="InterPro" id="IPR022496">
    <property type="entry name" value="T6A_TsaB"/>
</dbReference>
<evidence type="ECO:0000313" key="2">
    <source>
        <dbReference type="EMBL" id="OGC30618.1"/>
    </source>
</evidence>
<dbReference type="Pfam" id="PF00814">
    <property type="entry name" value="TsaD"/>
    <property type="match status" value="1"/>
</dbReference>
<name>A0A1F4TD14_UNCSA</name>
<protein>
    <submittedName>
        <fullName evidence="2">tRNA (Adenosine(37)-N6)-threonylcarbamoyltransferase complex dimerization subunit type 1 TsaB</fullName>
    </submittedName>
</protein>
<dbReference type="NCBIfam" id="TIGR03725">
    <property type="entry name" value="T6A_YeaZ"/>
    <property type="match status" value="1"/>
</dbReference>
<dbReference type="GO" id="GO:0016740">
    <property type="term" value="F:transferase activity"/>
    <property type="evidence" value="ECO:0007669"/>
    <property type="project" value="UniProtKB-KW"/>
</dbReference>
<dbReference type="InterPro" id="IPR000905">
    <property type="entry name" value="Gcp-like_dom"/>
</dbReference>
<dbReference type="SUPFAM" id="SSF53067">
    <property type="entry name" value="Actin-like ATPase domain"/>
    <property type="match status" value="2"/>
</dbReference>
<proteinExistence type="predicted"/>
<dbReference type="Proteomes" id="UP000178951">
    <property type="component" value="Unassembled WGS sequence"/>
</dbReference>
<dbReference type="GO" id="GO:0005829">
    <property type="term" value="C:cytosol"/>
    <property type="evidence" value="ECO:0007669"/>
    <property type="project" value="TreeGrafter"/>
</dbReference>
<dbReference type="Gene3D" id="3.30.420.40">
    <property type="match status" value="1"/>
</dbReference>
<evidence type="ECO:0000259" key="1">
    <source>
        <dbReference type="Pfam" id="PF00814"/>
    </source>
</evidence>
<sequence>MGLIDGALILADTTLTDMRSEQLIFYVQAAGIKPEELAGVAVAIGPGSYAGLRGGVAAAKTLAQALNIPIAAVSTLAAMAYNLALVQGTIAVILPARHDEYSFAFFGAEKGRFKRLTNDLVLPAEKLISRLKTITGEMYLIGKLKEYQLERPNFHYVELEQAPPTGVNVARLGWSEIQHGRLADPLTLVPEYSHQPQIREYKL</sequence>
<dbReference type="PANTHER" id="PTHR11735:SF11">
    <property type="entry name" value="TRNA THREONYLCARBAMOYLADENOSINE BIOSYNTHESIS PROTEIN TSAB"/>
    <property type="match status" value="1"/>
</dbReference>
<dbReference type="EMBL" id="MEUF01000089">
    <property type="protein sequence ID" value="OGC30618.1"/>
    <property type="molecule type" value="Genomic_DNA"/>
</dbReference>
<dbReference type="GO" id="GO:0002949">
    <property type="term" value="P:tRNA threonylcarbamoyladenosine modification"/>
    <property type="evidence" value="ECO:0007669"/>
    <property type="project" value="InterPro"/>
</dbReference>
<organism evidence="2 3">
    <name type="scientific">candidate division WOR-1 bacterium RIFOXYB2_FULL_48_7</name>
    <dbReference type="NCBI Taxonomy" id="1802583"/>
    <lineage>
        <taxon>Bacteria</taxon>
        <taxon>Bacillati</taxon>
        <taxon>Saganbacteria</taxon>
    </lineage>
</organism>
<gene>
    <name evidence="2" type="ORF">A2311_04130</name>
</gene>
<evidence type="ECO:0000313" key="3">
    <source>
        <dbReference type="Proteomes" id="UP000178951"/>
    </source>
</evidence>
<accession>A0A1F4TD14</accession>
<dbReference type="STRING" id="1802583.A2311_04130"/>
<comment type="caution">
    <text evidence="2">The sequence shown here is derived from an EMBL/GenBank/DDBJ whole genome shotgun (WGS) entry which is preliminary data.</text>
</comment>
<dbReference type="AlphaFoldDB" id="A0A1F4TD14"/>